<dbReference type="Proteomes" id="UP000548582">
    <property type="component" value="Unassembled WGS sequence"/>
</dbReference>
<accession>A0A848EBN7</accession>
<dbReference type="PANTHER" id="PTHR42928">
    <property type="entry name" value="TRICARBOXYLATE-BINDING PROTEIN"/>
    <property type="match status" value="1"/>
</dbReference>
<sequence length="321" mass="33795">MTKIGLGRRALVAAGLAMPAIARAQPAWPSRPVRIVVPYAPGGGTDVTNRAYAEALTRRFGSAFVVENRPGGNGIIGAEAVSRSPADGTAFVAPNITHTMLRHITNPPFDPIADFTPVALLASYCFVLLAYVDSPFRDVPSLVEYARQRPGEVAYGTADIASAYTAAQFTGAAGVDMTEVRYQGSGQAVGNLTGGHMPLAWMSTATVMTLLPGGKVRPLAVSSSRRSAFLPDTPSLQELGYGAANFDGWFGLFGPARLPEAITNQMNGAIIEASRTPAVAERLRTLAVEPWPASPTEMASIVAEDDRRWAAAAAAGRLPRT</sequence>
<evidence type="ECO:0000313" key="3">
    <source>
        <dbReference type="EMBL" id="NMJ41446.1"/>
    </source>
</evidence>
<dbReference type="InterPro" id="IPR042100">
    <property type="entry name" value="Bug_dom1"/>
</dbReference>
<evidence type="ECO:0000313" key="4">
    <source>
        <dbReference type="Proteomes" id="UP000548582"/>
    </source>
</evidence>
<dbReference type="RefSeq" id="WP_170053646.1">
    <property type="nucleotide sequence ID" value="NZ_JABBKX010000002.1"/>
</dbReference>
<comment type="caution">
    <text evidence="3">The sequence shown here is derived from an EMBL/GenBank/DDBJ whole genome shotgun (WGS) entry which is preliminary data.</text>
</comment>
<proteinExistence type="inferred from homology"/>
<feature type="chain" id="PRO_5032959786" evidence="2">
    <location>
        <begin position="25"/>
        <end position="321"/>
    </location>
</feature>
<evidence type="ECO:0000256" key="2">
    <source>
        <dbReference type="SAM" id="SignalP"/>
    </source>
</evidence>
<keyword evidence="2" id="KW-0732">Signal</keyword>
<dbReference type="SUPFAM" id="SSF53850">
    <property type="entry name" value="Periplasmic binding protein-like II"/>
    <property type="match status" value="1"/>
</dbReference>
<reference evidence="3 4" key="1">
    <citation type="submission" date="2020-03" db="EMBL/GenBank/DDBJ databases">
        <authorList>
            <person name="Sun Q."/>
        </authorList>
    </citation>
    <scope>NUCLEOTIDE SEQUENCE [LARGE SCALE GENOMIC DNA]</scope>
    <source>
        <strain evidence="3 4">JC162</strain>
    </source>
</reference>
<protein>
    <submittedName>
        <fullName evidence="3">Tripartite tricarboxylate transporter substrate binding protein</fullName>
    </submittedName>
</protein>
<dbReference type="AlphaFoldDB" id="A0A848EBN7"/>
<feature type="signal peptide" evidence="2">
    <location>
        <begin position="1"/>
        <end position="24"/>
    </location>
</feature>
<keyword evidence="4" id="KW-1185">Reference proteome</keyword>
<organism evidence="3 4">
    <name type="scientific">Neoroseomonas marina</name>
    <dbReference type="NCBI Taxonomy" id="1232220"/>
    <lineage>
        <taxon>Bacteria</taxon>
        <taxon>Pseudomonadati</taxon>
        <taxon>Pseudomonadota</taxon>
        <taxon>Alphaproteobacteria</taxon>
        <taxon>Acetobacterales</taxon>
        <taxon>Acetobacteraceae</taxon>
        <taxon>Neoroseomonas</taxon>
    </lineage>
</organism>
<dbReference type="Gene3D" id="3.40.190.150">
    <property type="entry name" value="Bordetella uptake gene, domain 1"/>
    <property type="match status" value="1"/>
</dbReference>
<dbReference type="PANTHER" id="PTHR42928:SF5">
    <property type="entry name" value="BLR1237 PROTEIN"/>
    <property type="match status" value="1"/>
</dbReference>
<evidence type="ECO:0000256" key="1">
    <source>
        <dbReference type="ARBA" id="ARBA00006987"/>
    </source>
</evidence>
<dbReference type="InterPro" id="IPR005064">
    <property type="entry name" value="BUG"/>
</dbReference>
<gene>
    <name evidence="3" type="ORF">GWK16_09360</name>
</gene>
<dbReference type="Pfam" id="PF03401">
    <property type="entry name" value="TctC"/>
    <property type="match status" value="1"/>
</dbReference>
<dbReference type="Gene3D" id="3.40.190.10">
    <property type="entry name" value="Periplasmic binding protein-like II"/>
    <property type="match status" value="1"/>
</dbReference>
<comment type="similarity">
    <text evidence="1">Belongs to the UPF0065 (bug) family.</text>
</comment>
<dbReference type="CDD" id="cd07012">
    <property type="entry name" value="PBP2_Bug_TTT"/>
    <property type="match status" value="1"/>
</dbReference>
<name>A0A848EBN7_9PROT</name>
<dbReference type="PIRSF" id="PIRSF017082">
    <property type="entry name" value="YflP"/>
    <property type="match status" value="1"/>
</dbReference>
<dbReference type="EMBL" id="JABBKX010000002">
    <property type="protein sequence ID" value="NMJ41446.1"/>
    <property type="molecule type" value="Genomic_DNA"/>
</dbReference>